<dbReference type="Proteomes" id="UP000728185">
    <property type="component" value="Unassembled WGS sequence"/>
</dbReference>
<feature type="domain" description="SH3" evidence="3">
    <location>
        <begin position="10"/>
        <end position="104"/>
    </location>
</feature>
<reference evidence="4" key="1">
    <citation type="submission" date="2019-05" db="EMBL/GenBank/DDBJ databases">
        <title>Annotation for the trematode Fasciolopsis buski.</title>
        <authorList>
            <person name="Choi Y.-J."/>
        </authorList>
    </citation>
    <scope>NUCLEOTIDE SEQUENCE</scope>
    <source>
        <strain evidence="4">HT</strain>
        <tissue evidence="4">Whole worm</tissue>
    </source>
</reference>
<dbReference type="Pfam" id="PF00018">
    <property type="entry name" value="SH3_1"/>
    <property type="match status" value="1"/>
</dbReference>
<dbReference type="Gene3D" id="2.30.30.40">
    <property type="entry name" value="SH3 Domains"/>
    <property type="match status" value="1"/>
</dbReference>
<evidence type="ECO:0000313" key="5">
    <source>
        <dbReference type="Proteomes" id="UP000728185"/>
    </source>
</evidence>
<gene>
    <name evidence="4" type="ORF">FBUS_02774</name>
</gene>
<comment type="caution">
    <text evidence="4">The sequence shown here is derived from an EMBL/GenBank/DDBJ whole genome shotgun (WGS) entry which is preliminary data.</text>
</comment>
<name>A0A8E0S081_9TREM</name>
<dbReference type="PROSITE" id="PS50002">
    <property type="entry name" value="SH3"/>
    <property type="match status" value="1"/>
</dbReference>
<evidence type="ECO:0000259" key="3">
    <source>
        <dbReference type="PROSITE" id="PS50002"/>
    </source>
</evidence>
<organism evidence="4 5">
    <name type="scientific">Fasciolopsis buskii</name>
    <dbReference type="NCBI Taxonomy" id="27845"/>
    <lineage>
        <taxon>Eukaryota</taxon>
        <taxon>Metazoa</taxon>
        <taxon>Spiralia</taxon>
        <taxon>Lophotrochozoa</taxon>
        <taxon>Platyhelminthes</taxon>
        <taxon>Trematoda</taxon>
        <taxon>Digenea</taxon>
        <taxon>Plagiorchiida</taxon>
        <taxon>Echinostomata</taxon>
        <taxon>Echinostomatoidea</taxon>
        <taxon>Fasciolidae</taxon>
        <taxon>Fasciolopsis</taxon>
    </lineage>
</organism>
<sequence length="104" mass="12025">MLDILAKRQNPTPTCRAMFDFEAENPFELSFHEGDVIRLIEQVSSFSPLMFCLFIYPDQILWSASMRSGNADHVWSRPCDRLRPFADRGQWMSCVLPVVNSPSR</sequence>
<dbReference type="InterPro" id="IPR001452">
    <property type="entry name" value="SH3_domain"/>
</dbReference>
<dbReference type="InterPro" id="IPR036028">
    <property type="entry name" value="SH3-like_dom_sf"/>
</dbReference>
<protein>
    <recommendedName>
        <fullName evidence="3">SH3 domain-containing protein</fullName>
    </recommendedName>
</protein>
<evidence type="ECO:0000313" key="4">
    <source>
        <dbReference type="EMBL" id="KAA0198109.1"/>
    </source>
</evidence>
<dbReference type="SUPFAM" id="SSF50044">
    <property type="entry name" value="SH3-domain"/>
    <property type="match status" value="1"/>
</dbReference>
<dbReference type="EMBL" id="LUCM01001934">
    <property type="protein sequence ID" value="KAA0198109.1"/>
    <property type="molecule type" value="Genomic_DNA"/>
</dbReference>
<keyword evidence="5" id="KW-1185">Reference proteome</keyword>
<evidence type="ECO:0000256" key="2">
    <source>
        <dbReference type="PROSITE-ProRule" id="PRU00192"/>
    </source>
</evidence>
<dbReference type="OrthoDB" id="443981at2759"/>
<accession>A0A8E0S081</accession>
<dbReference type="AlphaFoldDB" id="A0A8E0S081"/>
<proteinExistence type="predicted"/>
<evidence type="ECO:0000256" key="1">
    <source>
        <dbReference type="ARBA" id="ARBA00022443"/>
    </source>
</evidence>
<keyword evidence="1 2" id="KW-0728">SH3 domain</keyword>